<organism evidence="10 11">
    <name type="scientific">Marinitoga piezophila (strain DSM 14283 / JCM 11233 / KA3)</name>
    <dbReference type="NCBI Taxonomy" id="443254"/>
    <lineage>
        <taxon>Bacteria</taxon>
        <taxon>Thermotogati</taxon>
        <taxon>Thermotogota</taxon>
        <taxon>Thermotogae</taxon>
        <taxon>Petrotogales</taxon>
        <taxon>Petrotogaceae</taxon>
        <taxon>Marinitoga</taxon>
    </lineage>
</organism>
<feature type="transmembrane region" description="Helical" evidence="7">
    <location>
        <begin position="12"/>
        <end position="32"/>
    </location>
</feature>
<proteinExistence type="predicted"/>
<dbReference type="KEGG" id="mpz:Marpi_1618"/>
<dbReference type="SUPFAM" id="SSF90123">
    <property type="entry name" value="ABC transporter transmembrane region"/>
    <property type="match status" value="1"/>
</dbReference>
<keyword evidence="6 7" id="KW-0472">Membrane</keyword>
<dbReference type="GO" id="GO:0034040">
    <property type="term" value="F:ATPase-coupled lipid transmembrane transporter activity"/>
    <property type="evidence" value="ECO:0007669"/>
    <property type="project" value="TreeGrafter"/>
</dbReference>
<evidence type="ECO:0000256" key="4">
    <source>
        <dbReference type="ARBA" id="ARBA00022840"/>
    </source>
</evidence>
<keyword evidence="2 7" id="KW-0812">Transmembrane</keyword>
<dbReference type="PANTHER" id="PTHR24221:SF654">
    <property type="entry name" value="ATP-BINDING CASSETTE SUB-FAMILY B MEMBER 6"/>
    <property type="match status" value="1"/>
</dbReference>
<evidence type="ECO:0000259" key="8">
    <source>
        <dbReference type="PROSITE" id="PS50893"/>
    </source>
</evidence>
<dbReference type="InterPro" id="IPR003439">
    <property type="entry name" value="ABC_transporter-like_ATP-bd"/>
</dbReference>
<evidence type="ECO:0000256" key="5">
    <source>
        <dbReference type="ARBA" id="ARBA00022989"/>
    </source>
</evidence>
<dbReference type="PANTHER" id="PTHR24221">
    <property type="entry name" value="ATP-BINDING CASSETTE SUB-FAMILY B"/>
    <property type="match status" value="1"/>
</dbReference>
<feature type="domain" description="ABC transporter" evidence="8">
    <location>
        <begin position="341"/>
        <end position="550"/>
    </location>
</feature>
<dbReference type="SMART" id="SM00382">
    <property type="entry name" value="AAA"/>
    <property type="match status" value="1"/>
</dbReference>
<dbReference type="GO" id="GO:0005524">
    <property type="term" value="F:ATP binding"/>
    <property type="evidence" value="ECO:0007669"/>
    <property type="project" value="UniProtKB-KW"/>
</dbReference>
<dbReference type="PROSITE" id="PS00211">
    <property type="entry name" value="ABC_TRANSPORTER_1"/>
    <property type="match status" value="1"/>
</dbReference>
<feature type="transmembrane region" description="Helical" evidence="7">
    <location>
        <begin position="279"/>
        <end position="298"/>
    </location>
</feature>
<dbReference type="STRING" id="443254.Marpi_1618"/>
<dbReference type="EMBL" id="CP003257">
    <property type="protein sequence ID" value="AEX86007.1"/>
    <property type="molecule type" value="Genomic_DNA"/>
</dbReference>
<evidence type="ECO:0000313" key="11">
    <source>
        <dbReference type="Proteomes" id="UP000007161"/>
    </source>
</evidence>
<dbReference type="HOGENOM" id="CLU_495030_0_0_0"/>
<gene>
    <name evidence="10" type="ordered locus">Marpi_1618</name>
</gene>
<dbReference type="PROSITE" id="PS50929">
    <property type="entry name" value="ABC_TM1F"/>
    <property type="match status" value="1"/>
</dbReference>
<dbReference type="Pfam" id="PF00664">
    <property type="entry name" value="ABC_membrane"/>
    <property type="match status" value="1"/>
</dbReference>
<evidence type="ECO:0000259" key="9">
    <source>
        <dbReference type="PROSITE" id="PS50929"/>
    </source>
</evidence>
<keyword evidence="11" id="KW-1185">Reference proteome</keyword>
<dbReference type="eggNOG" id="COG1132">
    <property type="taxonomic scope" value="Bacteria"/>
</dbReference>
<reference evidence="10 11" key="1">
    <citation type="journal article" date="2012" name="J. Bacteriol.">
        <title>Complete Genome Sequence of the Thermophilic, Piezophilic, Heterotrophic Bacterium Marinitoga piezophila KA3.</title>
        <authorList>
            <person name="Lucas S."/>
            <person name="Han J."/>
            <person name="Lapidus A."/>
            <person name="Cheng J.F."/>
            <person name="Goodwin L.A."/>
            <person name="Pitluck S."/>
            <person name="Peters L."/>
            <person name="Mikhailova N."/>
            <person name="Teshima H."/>
            <person name="Detter J.C."/>
            <person name="Han C."/>
            <person name="Tapia R."/>
            <person name="Land M."/>
            <person name="Hauser L."/>
            <person name="Kyrpides N.C."/>
            <person name="Ivanova N."/>
            <person name="Pagani I."/>
            <person name="Vannier P."/>
            <person name="Oger P."/>
            <person name="Bartlett D.H."/>
            <person name="Noll K.M."/>
            <person name="Woyke T."/>
            <person name="Jebbar M."/>
        </authorList>
    </citation>
    <scope>NUCLEOTIDE SEQUENCE [LARGE SCALE GENOMIC DNA]</scope>
    <source>
        <strain evidence="11">DSM 14283 / JCM 11233 / KA3</strain>
    </source>
</reference>
<dbReference type="Proteomes" id="UP000007161">
    <property type="component" value="Chromosome"/>
</dbReference>
<sequence>MRSMWKIIKNVGYKNLFLFFISVIFGVSSMIFQVKVPMQIKEILDGVIQNKNFELNLIIMLFLYYILSELSESISKVLSVYSQLLSEKELRKRILKNIIENKREDISKNGIGYIQAIIFTDIETFLSIMNPRIVLSVLSIIYIILSSYIMFQINKVYTVILIAYIIVVFMYFRKAWEINSKGFEKLRNEEREIKAYTENLLKARVDLYLFNKIKHFFDVKLNNRFGSYTQKAKKAYSINHKYINMFPEFIRNTAFVLILIISINQLIKREITFGTFQMIMSYSGTILIIASQLSLITGEISKALSTKKILQEYISIPTKNEIEKVTDISQKNEIEKFNESIKSLEIDKAGYGYEDKKIIEGLTFKAKSNEVIILKGKSGSGKTTFFEVLVGNLPLLDGKIRINGKELKESILNKTAYMNQNDYIFKESIYENISLGRDIDKKEVERILQILDLKDFDLDYELEENGKNISGGQKSRILLARTLISKEKEVILLDEPLTGVDKKTKQKILDRLNEFFKNKIAIISTHDDDITKLGKIIDIEKYLAVNSNEK</sequence>
<comment type="subcellular location">
    <subcellularLocation>
        <location evidence="1">Cell membrane</location>
        <topology evidence="1">Multi-pass membrane protein</topology>
    </subcellularLocation>
</comment>
<dbReference type="InterPro" id="IPR027417">
    <property type="entry name" value="P-loop_NTPase"/>
</dbReference>
<dbReference type="AlphaFoldDB" id="H2J4Z0"/>
<keyword evidence="3" id="KW-0547">Nucleotide-binding</keyword>
<dbReference type="InterPro" id="IPR011527">
    <property type="entry name" value="ABC1_TM_dom"/>
</dbReference>
<dbReference type="Pfam" id="PF00005">
    <property type="entry name" value="ABC_tran"/>
    <property type="match status" value="1"/>
</dbReference>
<keyword evidence="5 7" id="KW-1133">Transmembrane helix</keyword>
<evidence type="ECO:0000256" key="2">
    <source>
        <dbReference type="ARBA" id="ARBA00022692"/>
    </source>
</evidence>
<evidence type="ECO:0000313" key="10">
    <source>
        <dbReference type="EMBL" id="AEX86007.1"/>
    </source>
</evidence>
<feature type="domain" description="ABC transmembrane type-1" evidence="9">
    <location>
        <begin position="20"/>
        <end position="302"/>
    </location>
</feature>
<accession>H2J4Z0</accession>
<dbReference type="InterPro" id="IPR039421">
    <property type="entry name" value="Type_1_exporter"/>
</dbReference>
<dbReference type="InterPro" id="IPR017871">
    <property type="entry name" value="ABC_transporter-like_CS"/>
</dbReference>
<name>H2J4Z0_MARPK</name>
<dbReference type="GO" id="GO:0140359">
    <property type="term" value="F:ABC-type transporter activity"/>
    <property type="evidence" value="ECO:0007669"/>
    <property type="project" value="InterPro"/>
</dbReference>
<dbReference type="InterPro" id="IPR036640">
    <property type="entry name" value="ABC1_TM_sf"/>
</dbReference>
<feature type="transmembrane region" description="Helical" evidence="7">
    <location>
        <begin position="156"/>
        <end position="172"/>
    </location>
</feature>
<dbReference type="Gene3D" id="1.20.1560.10">
    <property type="entry name" value="ABC transporter type 1, transmembrane domain"/>
    <property type="match status" value="1"/>
</dbReference>
<feature type="transmembrane region" description="Helical" evidence="7">
    <location>
        <begin position="133"/>
        <end position="150"/>
    </location>
</feature>
<dbReference type="GO" id="GO:0016887">
    <property type="term" value="F:ATP hydrolysis activity"/>
    <property type="evidence" value="ECO:0007669"/>
    <property type="project" value="InterPro"/>
</dbReference>
<evidence type="ECO:0000256" key="3">
    <source>
        <dbReference type="ARBA" id="ARBA00022741"/>
    </source>
</evidence>
<evidence type="ECO:0000256" key="6">
    <source>
        <dbReference type="ARBA" id="ARBA00023136"/>
    </source>
</evidence>
<dbReference type="GO" id="GO:0005886">
    <property type="term" value="C:plasma membrane"/>
    <property type="evidence" value="ECO:0007669"/>
    <property type="project" value="UniProtKB-SubCell"/>
</dbReference>
<dbReference type="SUPFAM" id="SSF52540">
    <property type="entry name" value="P-loop containing nucleoside triphosphate hydrolases"/>
    <property type="match status" value="1"/>
</dbReference>
<dbReference type="InterPro" id="IPR003593">
    <property type="entry name" value="AAA+_ATPase"/>
</dbReference>
<evidence type="ECO:0000256" key="1">
    <source>
        <dbReference type="ARBA" id="ARBA00004651"/>
    </source>
</evidence>
<dbReference type="Gene3D" id="3.40.50.300">
    <property type="entry name" value="P-loop containing nucleotide triphosphate hydrolases"/>
    <property type="match status" value="1"/>
</dbReference>
<feature type="transmembrane region" description="Helical" evidence="7">
    <location>
        <begin position="249"/>
        <end position="267"/>
    </location>
</feature>
<evidence type="ECO:0000256" key="7">
    <source>
        <dbReference type="SAM" id="Phobius"/>
    </source>
</evidence>
<keyword evidence="4" id="KW-0067">ATP-binding</keyword>
<protein>
    <submittedName>
        <fullName evidence="10">ABC-type multidrug transport system, ATPase and permease component</fullName>
    </submittedName>
</protein>
<reference evidence="11" key="2">
    <citation type="submission" date="2012-01" db="EMBL/GenBank/DDBJ databases">
        <title>Complete sequence of chromosome of Marinitoga piezophila KA3.</title>
        <authorList>
            <person name="Lucas S."/>
            <person name="Han J."/>
            <person name="Lapidus A."/>
            <person name="Cheng J.-F."/>
            <person name="Goodwin L."/>
            <person name="Pitluck S."/>
            <person name="Peters L."/>
            <person name="Mikhailova N."/>
            <person name="Teshima H."/>
            <person name="Detter J.C."/>
            <person name="Han C."/>
            <person name="Tapia R."/>
            <person name="Land M."/>
            <person name="Hauser L."/>
            <person name="Kyrpides N."/>
            <person name="Ivanova N."/>
            <person name="Pagani I."/>
            <person name="Jebbar M."/>
            <person name="Vannier P."/>
            <person name="Oger P."/>
            <person name="Cario A."/>
            <person name="Bartlett D."/>
            <person name="Noll K.M."/>
            <person name="Woyke T."/>
        </authorList>
    </citation>
    <scope>NUCLEOTIDE SEQUENCE [LARGE SCALE GENOMIC DNA]</scope>
    <source>
        <strain evidence="11">DSM 14283 / JCM 11233 / KA3</strain>
    </source>
</reference>
<dbReference type="PROSITE" id="PS50893">
    <property type="entry name" value="ABC_TRANSPORTER_2"/>
    <property type="match status" value="1"/>
</dbReference>